<dbReference type="AlphaFoldDB" id="A0A5F8ALV3"/>
<reference evidence="1" key="2">
    <citation type="submission" date="2019-01" db="EMBL/GenBank/DDBJ databases">
        <authorList>
            <person name="Graves T."/>
            <person name="Eichler E.E."/>
            <person name="Wilson R.K."/>
        </authorList>
    </citation>
    <scope>NUCLEOTIDE SEQUENCE [LARGE SCALE GENOMIC DNA]</scope>
    <source>
        <strain evidence="1">17573</strain>
    </source>
</reference>
<reference evidence="1" key="3">
    <citation type="submission" date="2025-08" db="UniProtKB">
        <authorList>
            <consortium name="Ensembl"/>
        </authorList>
    </citation>
    <scope>IDENTIFICATION</scope>
    <source>
        <strain evidence="1">17573</strain>
    </source>
</reference>
<evidence type="ECO:0000313" key="1">
    <source>
        <dbReference type="Ensembl" id="ENSMMUP00000077939.1"/>
    </source>
</evidence>
<reference evidence="1" key="4">
    <citation type="submission" date="2025-09" db="UniProtKB">
        <authorList>
            <consortium name="Ensembl"/>
        </authorList>
    </citation>
    <scope>IDENTIFICATION</scope>
    <source>
        <strain evidence="1">17573</strain>
    </source>
</reference>
<dbReference type="Ensembl" id="ENSMMUT00000100667.1">
    <property type="protein sequence ID" value="ENSMMUP00000077939.1"/>
    <property type="gene ID" value="ENSMMUG00000056725.1"/>
</dbReference>
<dbReference type="VEuPathDB" id="HostDB:ENSMMUG00000056725"/>
<dbReference type="InParanoid" id="A0A5F8ALV3"/>
<accession>A0A5F8ALV3</accession>
<protein>
    <submittedName>
        <fullName evidence="1">Uncharacterized protein</fullName>
    </submittedName>
</protein>
<dbReference type="GeneTree" id="ENSGT01150000286943"/>
<sequence length="131" mass="14587">TALDYAVEGGVREGTWPRRGLGLEGLEVLRVPWRLLPLPSPQPTSPANVGWLVGWFILRWSLALLPRLECSGMISAHCNLHLLGSSNSTSSFQVAGITGARHYAWLICICFFSRDRVSPCWPGWSRTLDLR</sequence>
<keyword evidence="2" id="KW-1185">Reference proteome</keyword>
<dbReference type="Bgee" id="ENSMMUG00000056725">
    <property type="expression patterns" value="Expressed in lung and 16 other cell types or tissues"/>
</dbReference>
<name>A0A5F8ALV3_MACMU</name>
<evidence type="ECO:0000313" key="2">
    <source>
        <dbReference type="Proteomes" id="UP000006718"/>
    </source>
</evidence>
<reference evidence="2" key="1">
    <citation type="journal article" date="2007" name="Science">
        <title>Evolutionary and biomedical insights from the rhesus macaque genome.</title>
        <authorList>
            <person name="Gibbs R.A."/>
            <person name="Rogers J."/>
            <person name="Katze M.G."/>
            <person name="Bumgarner R."/>
            <person name="Weinstock G.M."/>
            <person name="Mardis E.R."/>
            <person name="Remington K.A."/>
            <person name="Strausberg R.L."/>
            <person name="Venter J.C."/>
            <person name="Wilson R.K."/>
            <person name="Batzer M.A."/>
            <person name="Bustamante C.D."/>
            <person name="Eichler E.E."/>
            <person name="Hahn M.W."/>
            <person name="Hardison R.C."/>
            <person name="Makova K.D."/>
            <person name="Miller W."/>
            <person name="Milosavljevic A."/>
            <person name="Palermo R.E."/>
            <person name="Siepel A."/>
            <person name="Sikela J.M."/>
            <person name="Attaway T."/>
            <person name="Bell S."/>
            <person name="Bernard K.E."/>
            <person name="Buhay C.J."/>
            <person name="Chandrabose M.N."/>
            <person name="Dao M."/>
            <person name="Davis C."/>
            <person name="Delehaunty K.D."/>
            <person name="Ding Y."/>
            <person name="Dinh H.H."/>
            <person name="Dugan-Rocha S."/>
            <person name="Fulton L.A."/>
            <person name="Gabisi R.A."/>
            <person name="Garner T.T."/>
            <person name="Godfrey J."/>
            <person name="Hawes A.C."/>
            <person name="Hernandez J."/>
            <person name="Hines S."/>
            <person name="Holder M."/>
            <person name="Hume J."/>
            <person name="Jhangiani S.N."/>
            <person name="Joshi V."/>
            <person name="Khan Z.M."/>
            <person name="Kirkness E.F."/>
            <person name="Cree A."/>
            <person name="Fowler R.G."/>
            <person name="Lee S."/>
            <person name="Lewis L.R."/>
            <person name="Li Z."/>
            <person name="Liu Y.-S."/>
            <person name="Moore S.M."/>
            <person name="Muzny D."/>
            <person name="Nazareth L.V."/>
            <person name="Ngo D.N."/>
            <person name="Okwuonu G.O."/>
            <person name="Pai G."/>
            <person name="Parker D."/>
            <person name="Paul H.A."/>
            <person name="Pfannkoch C."/>
            <person name="Pohl C.S."/>
            <person name="Rogers Y.-H.C."/>
            <person name="Ruiz S.J."/>
            <person name="Sabo A."/>
            <person name="Santibanez J."/>
            <person name="Schneider B.W."/>
            <person name="Smith S.M."/>
            <person name="Sodergren E."/>
            <person name="Svatek A.F."/>
            <person name="Utterback T.R."/>
            <person name="Vattathil S."/>
            <person name="Warren W."/>
            <person name="White C.S."/>
            <person name="Chinwalla A.T."/>
            <person name="Feng Y."/>
            <person name="Halpern A.L."/>
            <person name="Hillier L.W."/>
            <person name="Huang X."/>
            <person name="Minx P."/>
            <person name="Nelson J.O."/>
            <person name="Pepin K.H."/>
            <person name="Qin X."/>
            <person name="Sutton G.G."/>
            <person name="Venter E."/>
            <person name="Walenz B.P."/>
            <person name="Wallis J.W."/>
            <person name="Worley K.C."/>
            <person name="Yang S.-P."/>
            <person name="Jones S.M."/>
            <person name="Marra M.A."/>
            <person name="Rocchi M."/>
            <person name="Schein J.E."/>
            <person name="Baertsch R."/>
            <person name="Clarke L."/>
            <person name="Csuros M."/>
            <person name="Glasscock J."/>
            <person name="Harris R.A."/>
            <person name="Havlak P."/>
            <person name="Jackson A.R."/>
            <person name="Jiang H."/>
            <person name="Liu Y."/>
            <person name="Messina D.N."/>
            <person name="Shen Y."/>
            <person name="Song H.X.-Z."/>
            <person name="Wylie T."/>
            <person name="Zhang L."/>
            <person name="Birney E."/>
            <person name="Han K."/>
            <person name="Konkel M.K."/>
            <person name="Lee J."/>
            <person name="Smit A.F.A."/>
            <person name="Ullmer B."/>
            <person name="Wang H."/>
            <person name="Xing J."/>
            <person name="Burhans R."/>
            <person name="Cheng Z."/>
            <person name="Karro J.E."/>
            <person name="Ma J."/>
            <person name="Raney B."/>
            <person name="She X."/>
            <person name="Cox M.J."/>
            <person name="Demuth J.P."/>
            <person name="Dumas L.J."/>
            <person name="Han S.-G."/>
            <person name="Hopkins J."/>
            <person name="Karimpour-Fard A."/>
            <person name="Kim Y.H."/>
            <person name="Pollack J.R."/>
            <person name="Vinar T."/>
            <person name="Addo-Quaye C."/>
            <person name="Degenhardt J."/>
            <person name="Denby A."/>
            <person name="Hubisz M.J."/>
            <person name="Indap A."/>
            <person name="Kosiol C."/>
            <person name="Lahn B.T."/>
            <person name="Lawson H.A."/>
            <person name="Marklein A."/>
            <person name="Nielsen R."/>
            <person name="Vallender E.J."/>
            <person name="Clark A.G."/>
            <person name="Ferguson B."/>
            <person name="Hernandez R.D."/>
            <person name="Hirani K."/>
            <person name="Kehrer-Sawatzki H."/>
            <person name="Kolb J."/>
            <person name="Patil S."/>
            <person name="Pu L.-L."/>
            <person name="Ren Y."/>
            <person name="Smith D.G."/>
            <person name="Wheeler D.A."/>
            <person name="Schenck I."/>
            <person name="Ball E.V."/>
            <person name="Chen R."/>
            <person name="Cooper D.N."/>
            <person name="Giardine B."/>
            <person name="Hsu F."/>
            <person name="Kent W.J."/>
            <person name="Lesk A."/>
            <person name="Nelson D.L."/>
            <person name="O'brien W.E."/>
            <person name="Pruefer K."/>
            <person name="Stenson P.D."/>
            <person name="Wallace J.C."/>
            <person name="Ke H."/>
            <person name="Liu X.-M."/>
            <person name="Wang P."/>
            <person name="Xiang A.P."/>
            <person name="Yang F."/>
            <person name="Barber G.P."/>
            <person name="Haussler D."/>
            <person name="Karolchik D."/>
            <person name="Kern A.D."/>
            <person name="Kuhn R.M."/>
            <person name="Smith K.E."/>
            <person name="Zwieg A.S."/>
        </authorList>
    </citation>
    <scope>NUCLEOTIDE SEQUENCE [LARGE SCALE GENOMIC DNA]</scope>
    <source>
        <strain evidence="2">17573</strain>
    </source>
</reference>
<dbReference type="Proteomes" id="UP000006718">
    <property type="component" value="Chromosome 9"/>
</dbReference>
<dbReference type="PANTHER" id="PTHR12138">
    <property type="entry name" value="PRIMATE-EXPANDED PROTEIN FAMILY"/>
    <property type="match status" value="1"/>
</dbReference>
<dbReference type="PANTHER" id="PTHR12138:SF135">
    <property type="entry name" value="SAM DOMAIN-CONTAINING PROTEIN"/>
    <property type="match status" value="1"/>
</dbReference>
<organism evidence="1 2">
    <name type="scientific">Macaca mulatta</name>
    <name type="common">Rhesus macaque</name>
    <dbReference type="NCBI Taxonomy" id="9544"/>
    <lineage>
        <taxon>Eukaryota</taxon>
        <taxon>Metazoa</taxon>
        <taxon>Chordata</taxon>
        <taxon>Craniata</taxon>
        <taxon>Vertebrata</taxon>
        <taxon>Euteleostomi</taxon>
        <taxon>Mammalia</taxon>
        <taxon>Eutheria</taxon>
        <taxon>Euarchontoglires</taxon>
        <taxon>Primates</taxon>
        <taxon>Haplorrhini</taxon>
        <taxon>Catarrhini</taxon>
        <taxon>Cercopithecidae</taxon>
        <taxon>Cercopithecinae</taxon>
        <taxon>Macaca</taxon>
    </lineage>
</organism>
<proteinExistence type="predicted"/>